<proteinExistence type="predicted"/>
<name>A0ABT1ATY1_9FLAO</name>
<evidence type="ECO:0000256" key="1">
    <source>
        <dbReference type="SAM" id="Phobius"/>
    </source>
</evidence>
<keyword evidence="1" id="KW-1133">Transmembrane helix</keyword>
<dbReference type="Proteomes" id="UP001206312">
    <property type="component" value="Unassembled WGS sequence"/>
</dbReference>
<evidence type="ECO:0000313" key="2">
    <source>
        <dbReference type="EMBL" id="MCO5723396.1"/>
    </source>
</evidence>
<evidence type="ECO:0008006" key="4">
    <source>
        <dbReference type="Google" id="ProtNLM"/>
    </source>
</evidence>
<dbReference type="RefSeq" id="WP_252739774.1">
    <property type="nucleotide sequence ID" value="NZ_JAMXIB010000001.1"/>
</dbReference>
<comment type="caution">
    <text evidence="2">The sequence shown here is derived from an EMBL/GenBank/DDBJ whole genome shotgun (WGS) entry which is preliminary data.</text>
</comment>
<keyword evidence="1" id="KW-0472">Membrane</keyword>
<organism evidence="2 3">
    <name type="scientific">Robiginitalea marina</name>
    <dbReference type="NCBI Taxonomy" id="2954105"/>
    <lineage>
        <taxon>Bacteria</taxon>
        <taxon>Pseudomonadati</taxon>
        <taxon>Bacteroidota</taxon>
        <taxon>Flavobacteriia</taxon>
        <taxon>Flavobacteriales</taxon>
        <taxon>Flavobacteriaceae</taxon>
        <taxon>Robiginitalea</taxon>
    </lineage>
</organism>
<evidence type="ECO:0000313" key="3">
    <source>
        <dbReference type="Proteomes" id="UP001206312"/>
    </source>
</evidence>
<sequence>MNQKELSQLTDKELLEVAKNNKPSPVTDAFLIGFLIGILIYGAAANAWGFMFLIPLFLIYILLKKPKQYAALKKELEKRNIQ</sequence>
<keyword evidence="3" id="KW-1185">Reference proteome</keyword>
<protein>
    <recommendedName>
        <fullName evidence="4">FUSC family protein</fullName>
    </recommendedName>
</protein>
<feature type="transmembrane region" description="Helical" evidence="1">
    <location>
        <begin position="30"/>
        <end position="63"/>
    </location>
</feature>
<keyword evidence="1" id="KW-0812">Transmembrane</keyword>
<reference evidence="2 3" key="1">
    <citation type="submission" date="2022-06" db="EMBL/GenBank/DDBJ databases">
        <authorList>
            <person name="Xuan X."/>
        </authorList>
    </citation>
    <scope>NUCLEOTIDE SEQUENCE [LARGE SCALE GENOMIC DNA]</scope>
    <source>
        <strain evidence="2 3">2V75</strain>
    </source>
</reference>
<dbReference type="EMBL" id="JAMXIB010000001">
    <property type="protein sequence ID" value="MCO5723396.1"/>
    <property type="molecule type" value="Genomic_DNA"/>
</dbReference>
<gene>
    <name evidence="2" type="ORF">NG653_00925</name>
</gene>
<accession>A0ABT1ATY1</accession>